<reference evidence="1" key="1">
    <citation type="submission" date="2020-12" db="EMBL/GenBank/DDBJ databases">
        <authorList>
            <consortium name="Molecular Ecology Group"/>
        </authorList>
    </citation>
    <scope>NUCLEOTIDE SEQUENCE</scope>
    <source>
        <strain evidence="1">TBG_1078</strain>
    </source>
</reference>
<sequence>MATSLLKPSDFASPTPNLSGSLYLTCPWPARSMWCFLGPLKVPSPKASHQQPQFSHCCGASTSTAAHHSPLNCSPSPWKTALWPVSLTFIGSNTISPNSQARNQGTNLATPFLPLSSHGSPSPVYQLLLSLLLSPLVSSCICSSLDSLTQSLILSTHLLPASRVNQLSSESDGVITVRMPLTAWLPSPSPCLAAGSRTTEIFFSRATPGGVPPWEHPSAWKAHPLPHGWQTQPILSYKAKTFQKAFPETLLSSIPPPCN</sequence>
<dbReference type="EMBL" id="CAJHUB010000678">
    <property type="protein sequence ID" value="CAD7677082.1"/>
    <property type="molecule type" value="Genomic_DNA"/>
</dbReference>
<keyword evidence="2" id="KW-1185">Reference proteome</keyword>
<gene>
    <name evidence="1" type="ORF">NYPRO_LOCUS9878</name>
</gene>
<name>A0A811YRZ1_NYCPR</name>
<proteinExistence type="predicted"/>
<organism evidence="1 2">
    <name type="scientific">Nyctereutes procyonoides</name>
    <name type="common">Raccoon dog</name>
    <name type="synonym">Canis procyonoides</name>
    <dbReference type="NCBI Taxonomy" id="34880"/>
    <lineage>
        <taxon>Eukaryota</taxon>
        <taxon>Metazoa</taxon>
        <taxon>Chordata</taxon>
        <taxon>Craniata</taxon>
        <taxon>Vertebrata</taxon>
        <taxon>Euteleostomi</taxon>
        <taxon>Mammalia</taxon>
        <taxon>Eutheria</taxon>
        <taxon>Laurasiatheria</taxon>
        <taxon>Carnivora</taxon>
        <taxon>Caniformia</taxon>
        <taxon>Canidae</taxon>
        <taxon>Nyctereutes</taxon>
    </lineage>
</organism>
<dbReference type="Proteomes" id="UP000645828">
    <property type="component" value="Unassembled WGS sequence"/>
</dbReference>
<evidence type="ECO:0000313" key="2">
    <source>
        <dbReference type="Proteomes" id="UP000645828"/>
    </source>
</evidence>
<protein>
    <submittedName>
        <fullName evidence="1">(raccoon dog) hypothetical protein</fullName>
    </submittedName>
</protein>
<dbReference type="AlphaFoldDB" id="A0A811YRZ1"/>
<comment type="caution">
    <text evidence="1">The sequence shown here is derived from an EMBL/GenBank/DDBJ whole genome shotgun (WGS) entry which is preliminary data.</text>
</comment>
<accession>A0A811YRZ1</accession>
<evidence type="ECO:0000313" key="1">
    <source>
        <dbReference type="EMBL" id="CAD7677082.1"/>
    </source>
</evidence>